<dbReference type="AlphaFoldDB" id="A0A0B7K2H7"/>
<protein>
    <recommendedName>
        <fullName evidence="5">Branched-chain-amino-acid aminotransferase</fullName>
    </recommendedName>
</protein>
<dbReference type="EMBL" id="CDPU01000015">
    <property type="protein sequence ID" value="CEO49757.1"/>
    <property type="molecule type" value="Genomic_DNA"/>
</dbReference>
<dbReference type="Pfam" id="PF01063">
    <property type="entry name" value="Aminotran_4"/>
    <property type="match status" value="1"/>
</dbReference>
<dbReference type="GO" id="GO:0008652">
    <property type="term" value="P:amino acid biosynthetic process"/>
    <property type="evidence" value="ECO:0007669"/>
    <property type="project" value="UniProtKB-ARBA"/>
</dbReference>
<dbReference type="InterPro" id="IPR036038">
    <property type="entry name" value="Aminotransferase-like"/>
</dbReference>
<comment type="cofactor">
    <cofactor evidence="1">
        <name>pyridoxal 5'-phosphate</name>
        <dbReference type="ChEBI" id="CHEBI:597326"/>
    </cofactor>
</comment>
<dbReference type="Gene3D" id="3.20.10.10">
    <property type="entry name" value="D-amino Acid Aminotransferase, subunit A, domain 2"/>
    <property type="match status" value="1"/>
</dbReference>
<proteinExistence type="inferred from homology"/>
<dbReference type="InterPro" id="IPR043132">
    <property type="entry name" value="BCAT-like_C"/>
</dbReference>
<evidence type="ECO:0000256" key="1">
    <source>
        <dbReference type="ARBA" id="ARBA00001933"/>
    </source>
</evidence>
<evidence type="ECO:0000256" key="3">
    <source>
        <dbReference type="ARBA" id="ARBA00022898"/>
    </source>
</evidence>
<organism evidence="4">
    <name type="scientific">Bionectria ochroleuca</name>
    <name type="common">Gliocladium roseum</name>
    <dbReference type="NCBI Taxonomy" id="29856"/>
    <lineage>
        <taxon>Eukaryota</taxon>
        <taxon>Fungi</taxon>
        <taxon>Dikarya</taxon>
        <taxon>Ascomycota</taxon>
        <taxon>Pezizomycotina</taxon>
        <taxon>Sordariomycetes</taxon>
        <taxon>Hypocreomycetidae</taxon>
        <taxon>Hypocreales</taxon>
        <taxon>Bionectriaceae</taxon>
        <taxon>Clonostachys</taxon>
    </lineage>
</organism>
<keyword evidence="3" id="KW-0663">Pyridoxal phosphate</keyword>
<dbReference type="SUPFAM" id="SSF56752">
    <property type="entry name" value="D-aminoacid aminotransferase-like PLP-dependent enzymes"/>
    <property type="match status" value="1"/>
</dbReference>
<reference evidence="4" key="1">
    <citation type="submission" date="2015-01" db="EMBL/GenBank/DDBJ databases">
        <authorList>
            <person name="Durling Mikael"/>
        </authorList>
    </citation>
    <scope>NUCLEOTIDE SEQUENCE</scope>
</reference>
<dbReference type="PANTHER" id="PTHR42743">
    <property type="entry name" value="AMINO-ACID AMINOTRANSFERASE"/>
    <property type="match status" value="1"/>
</dbReference>
<sequence>MATMNTVFAGYAERQKALEASQASNPYAKGIAWVEGELVPLHQARIPLLDQGFMHSDLTYDVPSVWDGRFFRLDEHLDRLDASCKKMRLRLPLDRETVKKTLCDMVVKSGIRDAFVELIVTRGLTGVRGARPEDLLNNNLYMFIQPYVWVMEPEDQYNGGRAIVARTVRRVPPGSIDPTIKNLQWGDLVRGLFEANDRGATYPFLTDGDANLTEGSGFNIVLIKNGILYTPDRGVLQGITRKSVIDAAHSLGYEIRVEHVPVEAVYQADEILMCTTAGGIMPITTLDDTKVQDGKVGPITKAIWDRYWAMHWEDKFSFKIDF</sequence>
<dbReference type="FunFam" id="3.20.10.10:FF:000002">
    <property type="entry name" value="D-alanine aminotransferase"/>
    <property type="match status" value="1"/>
</dbReference>
<gene>
    <name evidence="4" type="ORF">BN869_000005814_1</name>
</gene>
<dbReference type="GO" id="GO:0003824">
    <property type="term" value="F:catalytic activity"/>
    <property type="evidence" value="ECO:0007669"/>
    <property type="project" value="InterPro"/>
</dbReference>
<name>A0A0B7K2H7_BIOOC</name>
<dbReference type="GO" id="GO:0046394">
    <property type="term" value="P:carboxylic acid biosynthetic process"/>
    <property type="evidence" value="ECO:0007669"/>
    <property type="project" value="UniProtKB-ARBA"/>
</dbReference>
<evidence type="ECO:0008006" key="5">
    <source>
        <dbReference type="Google" id="ProtNLM"/>
    </source>
</evidence>
<comment type="similarity">
    <text evidence="2">Belongs to the class-IV pyridoxal-phosphate-dependent aminotransferase family.</text>
</comment>
<evidence type="ECO:0000256" key="2">
    <source>
        <dbReference type="ARBA" id="ARBA00009320"/>
    </source>
</evidence>
<accession>A0A0B7K2H7</accession>
<dbReference type="InterPro" id="IPR043131">
    <property type="entry name" value="BCAT-like_N"/>
</dbReference>
<evidence type="ECO:0000313" key="4">
    <source>
        <dbReference type="EMBL" id="CEO49757.1"/>
    </source>
</evidence>
<dbReference type="Gene3D" id="3.30.470.10">
    <property type="match status" value="1"/>
</dbReference>
<dbReference type="InterPro" id="IPR001544">
    <property type="entry name" value="Aminotrans_IV"/>
</dbReference>
<dbReference type="InterPro" id="IPR050571">
    <property type="entry name" value="Class-IV_PLP-Dep_Aminotrnsfr"/>
</dbReference>
<dbReference type="PANTHER" id="PTHR42743:SF11">
    <property type="entry name" value="AMINODEOXYCHORISMATE LYASE"/>
    <property type="match status" value="1"/>
</dbReference>